<comment type="caution">
    <text evidence="1">The sequence shown here is derived from an EMBL/GenBank/DDBJ whole genome shotgun (WGS) entry which is preliminary data.</text>
</comment>
<evidence type="ECO:0000313" key="1">
    <source>
        <dbReference type="EMBL" id="CAG8845538.1"/>
    </source>
</evidence>
<protein>
    <submittedName>
        <fullName evidence="1">21585_t:CDS:1</fullName>
    </submittedName>
</protein>
<organism evidence="1 2">
    <name type="scientific">Racocetra persica</name>
    <dbReference type="NCBI Taxonomy" id="160502"/>
    <lineage>
        <taxon>Eukaryota</taxon>
        <taxon>Fungi</taxon>
        <taxon>Fungi incertae sedis</taxon>
        <taxon>Mucoromycota</taxon>
        <taxon>Glomeromycotina</taxon>
        <taxon>Glomeromycetes</taxon>
        <taxon>Diversisporales</taxon>
        <taxon>Gigasporaceae</taxon>
        <taxon>Racocetra</taxon>
    </lineage>
</organism>
<feature type="non-terminal residue" evidence="1">
    <location>
        <position position="162"/>
    </location>
</feature>
<dbReference type="Proteomes" id="UP000789920">
    <property type="component" value="Unassembled WGS sequence"/>
</dbReference>
<evidence type="ECO:0000313" key="2">
    <source>
        <dbReference type="Proteomes" id="UP000789920"/>
    </source>
</evidence>
<keyword evidence="2" id="KW-1185">Reference proteome</keyword>
<dbReference type="EMBL" id="CAJVQC010147169">
    <property type="protein sequence ID" value="CAG8845538.1"/>
    <property type="molecule type" value="Genomic_DNA"/>
</dbReference>
<sequence>DMKLNSLRNYSSEQPYLHRHPCFFGNMYQIFRDCCGSCPQAQTPDEIKLKEENDRYYITGELKFIENHFDPMDPRINNTQDEWTADAYIMEPRENLFIAATKGDDIWIQQIIQEHGKDLDLNARDHFGRTPLQLAVLGGHLATVKLLIENDAKISIRMFDGL</sequence>
<name>A0ACA9SPD2_9GLOM</name>
<gene>
    <name evidence="1" type="ORF">RPERSI_LOCUS33710</name>
</gene>
<reference evidence="1" key="1">
    <citation type="submission" date="2021-06" db="EMBL/GenBank/DDBJ databases">
        <authorList>
            <person name="Kallberg Y."/>
            <person name="Tangrot J."/>
            <person name="Rosling A."/>
        </authorList>
    </citation>
    <scope>NUCLEOTIDE SEQUENCE</scope>
    <source>
        <strain evidence="1">MA461A</strain>
    </source>
</reference>
<accession>A0ACA9SPD2</accession>
<feature type="non-terminal residue" evidence="1">
    <location>
        <position position="1"/>
    </location>
</feature>
<proteinExistence type="predicted"/>